<reference evidence="2 3" key="1">
    <citation type="submission" date="2020-06" db="EMBL/GenBank/DDBJ databases">
        <authorList>
            <person name="Li R."/>
            <person name="Bekaert M."/>
        </authorList>
    </citation>
    <scope>NUCLEOTIDE SEQUENCE [LARGE SCALE GENOMIC DNA]</scope>
    <source>
        <strain evidence="3">wild</strain>
    </source>
</reference>
<accession>A0A6J8ET62</accession>
<keyword evidence="3" id="KW-1185">Reference proteome</keyword>
<dbReference type="Proteomes" id="UP000507470">
    <property type="component" value="Unassembled WGS sequence"/>
</dbReference>
<feature type="compositionally biased region" description="Low complexity" evidence="1">
    <location>
        <begin position="120"/>
        <end position="135"/>
    </location>
</feature>
<feature type="region of interest" description="Disordered" evidence="1">
    <location>
        <begin position="104"/>
        <end position="135"/>
    </location>
</feature>
<evidence type="ECO:0000313" key="3">
    <source>
        <dbReference type="Proteomes" id="UP000507470"/>
    </source>
</evidence>
<dbReference type="AlphaFoldDB" id="A0A6J8ET62"/>
<gene>
    <name evidence="2" type="ORF">MCOR_54976</name>
</gene>
<dbReference type="EMBL" id="CACVKT020009704">
    <property type="protein sequence ID" value="CAC5422966.1"/>
    <property type="molecule type" value="Genomic_DNA"/>
</dbReference>
<protein>
    <submittedName>
        <fullName evidence="2">Uncharacterized protein</fullName>
    </submittedName>
</protein>
<organism evidence="2 3">
    <name type="scientific">Mytilus coruscus</name>
    <name type="common">Sea mussel</name>
    <dbReference type="NCBI Taxonomy" id="42192"/>
    <lineage>
        <taxon>Eukaryota</taxon>
        <taxon>Metazoa</taxon>
        <taxon>Spiralia</taxon>
        <taxon>Lophotrochozoa</taxon>
        <taxon>Mollusca</taxon>
        <taxon>Bivalvia</taxon>
        <taxon>Autobranchia</taxon>
        <taxon>Pteriomorphia</taxon>
        <taxon>Mytilida</taxon>
        <taxon>Mytiloidea</taxon>
        <taxon>Mytilidae</taxon>
        <taxon>Mytilinae</taxon>
        <taxon>Mytilus</taxon>
    </lineage>
</organism>
<sequence>MECLDERSCPTKRIDGKTSINIVEDLDYSVLRNHSLSSLDESPSITPPILISKNNNFRLSCEDNATNVHIPIHSIKNNLANDFIHLMPDGKINNGSQIMPECIYPATNNPNNDAEVVQETSSNKNDNDIINSSTNNNKDGYVCHHDLEKHLSGGYGNNLCDDNVQGEIT</sequence>
<proteinExistence type="predicted"/>
<evidence type="ECO:0000313" key="2">
    <source>
        <dbReference type="EMBL" id="CAC5422966.1"/>
    </source>
</evidence>
<evidence type="ECO:0000256" key="1">
    <source>
        <dbReference type="SAM" id="MobiDB-lite"/>
    </source>
</evidence>
<name>A0A6J8ET62_MYTCO</name>